<keyword evidence="12 19" id="KW-0547">Nucleotide-binding</keyword>
<sequence>MSTPPRQQPYLHLVTGGARSGKSRYAQQLARDWSETPVYVATAKVWDDEFAQRVSRHQDDRGPEWTVFEELRQVSQLPISERVVVIDCVTLWLTNFFSDTKSDVNESLRLFRAEIDALLLLPGQFIIVTNELGMGLHAETAIGRAFTDLQGWANQYVASRADAVTLMVSGLPMTVKAPLR</sequence>
<comment type="pathway">
    <text evidence="5">Cofactor biosynthesis; adenosylcobalamin biosynthesis; adenosylcobalamin from cob(II)yrinate a,c-diamide: step 6/7.</text>
</comment>
<dbReference type="EC" id="2.7.1.156" evidence="8"/>
<evidence type="ECO:0000256" key="4">
    <source>
        <dbReference type="ARBA" id="ARBA00003889"/>
    </source>
</evidence>
<dbReference type="PANTHER" id="PTHR34848">
    <property type="match status" value="1"/>
</dbReference>
<evidence type="ECO:0000256" key="9">
    <source>
        <dbReference type="ARBA" id="ARBA00012523"/>
    </source>
</evidence>
<feature type="binding site" evidence="19">
    <location>
        <position position="87"/>
    </location>
    <ligand>
        <name>GTP</name>
        <dbReference type="ChEBI" id="CHEBI:37565"/>
    </ligand>
</feature>
<feature type="active site" description="GMP-histidine intermediate" evidence="18">
    <location>
        <position position="57"/>
    </location>
</feature>
<evidence type="ECO:0000256" key="3">
    <source>
        <dbReference type="ARBA" id="ARBA00001522"/>
    </source>
</evidence>
<dbReference type="GO" id="GO:0043752">
    <property type="term" value="F:adenosylcobinamide kinase activity"/>
    <property type="evidence" value="ECO:0007669"/>
    <property type="project" value="UniProtKB-EC"/>
</dbReference>
<evidence type="ECO:0000313" key="20">
    <source>
        <dbReference type="EMBL" id="NEU66633.1"/>
    </source>
</evidence>
<dbReference type="GO" id="GO:0005524">
    <property type="term" value="F:ATP binding"/>
    <property type="evidence" value="ECO:0007669"/>
    <property type="project" value="UniProtKB-KW"/>
</dbReference>
<dbReference type="Proteomes" id="UP000477386">
    <property type="component" value="Unassembled WGS sequence"/>
</dbReference>
<proteinExistence type="inferred from homology"/>
<dbReference type="PIRSF" id="PIRSF006135">
    <property type="entry name" value="CobU"/>
    <property type="match status" value="1"/>
</dbReference>
<dbReference type="GO" id="GO:0005525">
    <property type="term" value="F:GTP binding"/>
    <property type="evidence" value="ECO:0007669"/>
    <property type="project" value="UniProtKB-KW"/>
</dbReference>
<dbReference type="CDD" id="cd00544">
    <property type="entry name" value="CobU"/>
    <property type="match status" value="1"/>
</dbReference>
<comment type="similarity">
    <text evidence="7">Belongs to the CobU/CobP family.</text>
</comment>
<dbReference type="InterPro" id="IPR027417">
    <property type="entry name" value="P-loop_NTPase"/>
</dbReference>
<dbReference type="SUPFAM" id="SSF52540">
    <property type="entry name" value="P-loop containing nucleoside triphosphate hydrolases"/>
    <property type="match status" value="1"/>
</dbReference>
<reference evidence="20 21" key="1">
    <citation type="submission" date="2020-02" db="EMBL/GenBank/DDBJ databases">
        <title>Draft genome sequence of two Spirosoma agri KCTC 52727 and Spirosoma terrae KCTC 52035.</title>
        <authorList>
            <person name="Rojas J."/>
            <person name="Ambika Manirajan B."/>
            <person name="Ratering S."/>
            <person name="Suarez C."/>
            <person name="Schnell S."/>
        </authorList>
    </citation>
    <scope>NUCLEOTIDE SEQUENCE [LARGE SCALE GENOMIC DNA]</scope>
    <source>
        <strain evidence="20 21">KCTC 52727</strain>
    </source>
</reference>
<comment type="function">
    <text evidence="4">Catalyzes ATP-dependent phosphorylation of adenosylcobinamide and addition of GMP to adenosylcobinamide phosphate.</text>
</comment>
<dbReference type="EC" id="2.7.7.62" evidence="9"/>
<feature type="binding site" evidence="19">
    <location>
        <begin position="41"/>
        <end position="43"/>
    </location>
    <ligand>
        <name>GTP</name>
        <dbReference type="ChEBI" id="CHEBI:37565"/>
    </ligand>
</feature>
<evidence type="ECO:0000256" key="18">
    <source>
        <dbReference type="PIRSR" id="PIRSR006135-1"/>
    </source>
</evidence>
<evidence type="ECO:0000256" key="10">
    <source>
        <dbReference type="ARBA" id="ARBA00022573"/>
    </source>
</evidence>
<evidence type="ECO:0000256" key="6">
    <source>
        <dbReference type="ARBA" id="ARBA00005159"/>
    </source>
</evidence>
<dbReference type="GO" id="GO:0008820">
    <property type="term" value="F:cobinamide phosphate guanylyltransferase activity"/>
    <property type="evidence" value="ECO:0007669"/>
    <property type="project" value="UniProtKB-EC"/>
</dbReference>
<keyword evidence="20" id="KW-0548">Nucleotidyltransferase</keyword>
<evidence type="ECO:0000256" key="17">
    <source>
        <dbReference type="ARBA" id="ARBA00030571"/>
    </source>
</evidence>
<accession>A0A6M0IHY3</accession>
<keyword evidence="13 20" id="KW-0418">Kinase</keyword>
<feature type="binding site" evidence="19">
    <location>
        <begin position="16"/>
        <end position="23"/>
    </location>
    <ligand>
        <name>GTP</name>
        <dbReference type="ChEBI" id="CHEBI:37565"/>
    </ligand>
</feature>
<evidence type="ECO:0000256" key="5">
    <source>
        <dbReference type="ARBA" id="ARBA00004692"/>
    </source>
</evidence>
<feature type="binding site" evidence="19">
    <location>
        <position position="69"/>
    </location>
    <ligand>
        <name>GTP</name>
        <dbReference type="ChEBI" id="CHEBI:37565"/>
    </ligand>
</feature>
<evidence type="ECO:0000313" key="21">
    <source>
        <dbReference type="Proteomes" id="UP000477386"/>
    </source>
</evidence>
<dbReference type="Pfam" id="PF02283">
    <property type="entry name" value="CobU"/>
    <property type="match status" value="1"/>
</dbReference>
<evidence type="ECO:0000256" key="14">
    <source>
        <dbReference type="ARBA" id="ARBA00022840"/>
    </source>
</evidence>
<comment type="pathway">
    <text evidence="6">Cofactor biosynthesis; adenosylcobalamin biosynthesis; adenosylcobalamin from cob(II)yrinate a,c-diamide: step 5/7.</text>
</comment>
<name>A0A6M0IHY3_9BACT</name>
<evidence type="ECO:0000256" key="8">
    <source>
        <dbReference type="ARBA" id="ARBA00012016"/>
    </source>
</evidence>
<evidence type="ECO:0000256" key="16">
    <source>
        <dbReference type="ARBA" id="ARBA00029570"/>
    </source>
</evidence>
<evidence type="ECO:0000256" key="15">
    <source>
        <dbReference type="ARBA" id="ARBA00023134"/>
    </source>
</evidence>
<organism evidence="20 21">
    <name type="scientific">Spirosoma agri</name>
    <dbReference type="NCBI Taxonomy" id="1987381"/>
    <lineage>
        <taxon>Bacteria</taxon>
        <taxon>Pseudomonadati</taxon>
        <taxon>Bacteroidota</taxon>
        <taxon>Cytophagia</taxon>
        <taxon>Cytophagales</taxon>
        <taxon>Cytophagaceae</taxon>
        <taxon>Spirosoma</taxon>
    </lineage>
</organism>
<dbReference type="AlphaFoldDB" id="A0A6M0IHY3"/>
<comment type="caution">
    <text evidence="20">The sequence shown here is derived from an EMBL/GenBank/DDBJ whole genome shotgun (WGS) entry which is preliminary data.</text>
</comment>
<comment type="catalytic activity">
    <reaction evidence="3">
        <text>adenosylcob(III)inamide + GTP = adenosylcob(III)inamide phosphate + GDP + H(+)</text>
        <dbReference type="Rhea" id="RHEA:15765"/>
        <dbReference type="ChEBI" id="CHEBI:2480"/>
        <dbReference type="ChEBI" id="CHEBI:15378"/>
        <dbReference type="ChEBI" id="CHEBI:37565"/>
        <dbReference type="ChEBI" id="CHEBI:58189"/>
        <dbReference type="ChEBI" id="CHEBI:58502"/>
        <dbReference type="EC" id="2.7.1.156"/>
    </reaction>
</comment>
<evidence type="ECO:0000256" key="11">
    <source>
        <dbReference type="ARBA" id="ARBA00022679"/>
    </source>
</evidence>
<protein>
    <recommendedName>
        <fullName evidence="16">Adenosylcobinamide kinase</fullName>
        <ecNumber evidence="8">2.7.1.156</ecNumber>
        <ecNumber evidence="9">2.7.7.62</ecNumber>
    </recommendedName>
    <alternativeName>
        <fullName evidence="17">Adenosylcobinamide-phosphate guanylyltransferase</fullName>
    </alternativeName>
</protein>
<evidence type="ECO:0000256" key="7">
    <source>
        <dbReference type="ARBA" id="ARBA00007490"/>
    </source>
</evidence>
<dbReference type="UniPathway" id="UPA00148">
    <property type="reaction ID" value="UER00236"/>
</dbReference>
<keyword evidence="15 19" id="KW-0342">GTP-binding</keyword>
<evidence type="ECO:0000256" key="12">
    <source>
        <dbReference type="ARBA" id="ARBA00022741"/>
    </source>
</evidence>
<evidence type="ECO:0000256" key="19">
    <source>
        <dbReference type="PIRSR" id="PIRSR006135-2"/>
    </source>
</evidence>
<dbReference type="InterPro" id="IPR003203">
    <property type="entry name" value="CobU/CobP"/>
</dbReference>
<evidence type="ECO:0000256" key="2">
    <source>
        <dbReference type="ARBA" id="ARBA00000711"/>
    </source>
</evidence>
<dbReference type="PANTHER" id="PTHR34848:SF1">
    <property type="entry name" value="BIFUNCTIONAL ADENOSYLCOBALAMIN BIOSYNTHESIS PROTEIN COBU"/>
    <property type="match status" value="1"/>
</dbReference>
<keyword evidence="11 20" id="KW-0808">Transferase</keyword>
<keyword evidence="21" id="KW-1185">Reference proteome</keyword>
<comment type="catalytic activity">
    <reaction evidence="2">
        <text>adenosylcob(III)inamide phosphate + GTP + H(+) = adenosylcob(III)inamide-GDP + diphosphate</text>
        <dbReference type="Rhea" id="RHEA:22712"/>
        <dbReference type="ChEBI" id="CHEBI:15378"/>
        <dbReference type="ChEBI" id="CHEBI:33019"/>
        <dbReference type="ChEBI" id="CHEBI:37565"/>
        <dbReference type="ChEBI" id="CHEBI:58502"/>
        <dbReference type="ChEBI" id="CHEBI:60487"/>
        <dbReference type="EC" id="2.7.7.62"/>
    </reaction>
</comment>
<dbReference type="GO" id="GO:0009236">
    <property type="term" value="P:cobalamin biosynthetic process"/>
    <property type="evidence" value="ECO:0007669"/>
    <property type="project" value="UniProtKB-UniPathway"/>
</dbReference>
<dbReference type="Gene3D" id="3.40.50.300">
    <property type="entry name" value="P-loop containing nucleotide triphosphate hydrolases"/>
    <property type="match status" value="1"/>
</dbReference>
<gene>
    <name evidence="20" type="ORF">GK091_07055</name>
</gene>
<comment type="catalytic activity">
    <reaction evidence="1">
        <text>adenosylcob(III)inamide + ATP = adenosylcob(III)inamide phosphate + ADP + H(+)</text>
        <dbReference type="Rhea" id="RHEA:15769"/>
        <dbReference type="ChEBI" id="CHEBI:2480"/>
        <dbReference type="ChEBI" id="CHEBI:15378"/>
        <dbReference type="ChEBI" id="CHEBI:30616"/>
        <dbReference type="ChEBI" id="CHEBI:58502"/>
        <dbReference type="ChEBI" id="CHEBI:456216"/>
        <dbReference type="EC" id="2.7.1.156"/>
    </reaction>
</comment>
<keyword evidence="14" id="KW-0067">ATP-binding</keyword>
<evidence type="ECO:0000256" key="1">
    <source>
        <dbReference type="ARBA" id="ARBA00000312"/>
    </source>
</evidence>
<dbReference type="EMBL" id="JAAGNZ010000001">
    <property type="protein sequence ID" value="NEU66633.1"/>
    <property type="molecule type" value="Genomic_DNA"/>
</dbReference>
<keyword evidence="10" id="KW-0169">Cobalamin biosynthesis</keyword>
<evidence type="ECO:0000256" key="13">
    <source>
        <dbReference type="ARBA" id="ARBA00022777"/>
    </source>
</evidence>